<protein>
    <recommendedName>
        <fullName evidence="7">SalK</fullName>
    </recommendedName>
</protein>
<evidence type="ECO:0000313" key="5">
    <source>
        <dbReference type="Proteomes" id="UP001609176"/>
    </source>
</evidence>
<name>A0ABW7K1N9_9NOCA</name>
<dbReference type="Proteomes" id="UP001609176">
    <property type="component" value="Unassembled WGS sequence"/>
</dbReference>
<dbReference type="EMBL" id="JBIMSN010000020">
    <property type="protein sequence ID" value="MFH5227915.1"/>
    <property type="molecule type" value="Genomic_DNA"/>
</dbReference>
<evidence type="ECO:0008006" key="7">
    <source>
        <dbReference type="Google" id="ProtNLM"/>
    </source>
</evidence>
<keyword evidence="6" id="KW-1185">Reference proteome</keyword>
<evidence type="ECO:0000313" key="4">
    <source>
        <dbReference type="Proteomes" id="UP001609175"/>
    </source>
</evidence>
<dbReference type="Proteomes" id="UP001609219">
    <property type="component" value="Unassembled WGS sequence"/>
</dbReference>
<evidence type="ECO:0000313" key="2">
    <source>
        <dbReference type="EMBL" id="MFH5227915.1"/>
    </source>
</evidence>
<sequence>MSPRDDVSGPALARKMWRALEPFHAVTYFAPESKAASDALGCKGWWMGYFGFRSAPLGPVAPEVVTATFYNFHPSRAARAVPDVWQIATAEQFVEARLRGVDGALRRFLGDEVIESSEMAEAAELAGRASAAAQTAGRPLAAANAALATPGEPHLALWQAQTLLRESRGDAHIAALVTAELDPCETLVMFAAEGNVEPDRLRTSRAWSEEEWAAAAERLRGRGLLADDATLTSSGSELRRWVEERTDRGSLAPWDALGPVDTDRLVDLVAPFVQAIAAGGGFMTGNPMGLRPLSENEKV</sequence>
<dbReference type="NCBIfam" id="NF047719">
    <property type="entry name" value="SCO6745_fam_HTH"/>
    <property type="match status" value="1"/>
</dbReference>
<dbReference type="InterPro" id="IPR054058">
    <property type="entry name" value="HTH_67"/>
</dbReference>
<proteinExistence type="predicted"/>
<dbReference type="RefSeq" id="WP_395117548.1">
    <property type="nucleotide sequence ID" value="NZ_JBIMSN010000020.1"/>
</dbReference>
<reference evidence="4 5" key="1">
    <citation type="submission" date="2024-10" db="EMBL/GenBank/DDBJ databases">
        <authorList>
            <person name="Riesco R."/>
        </authorList>
    </citation>
    <scope>NUCLEOTIDE SEQUENCE [LARGE SCALE GENOMIC DNA]</scope>
    <source>
        <strain evidence="3 5">NCIMB 15448</strain>
        <strain evidence="1 4">NCIMB 15449</strain>
        <strain evidence="2 6">NCIMB 15450</strain>
    </source>
</reference>
<evidence type="ECO:0000313" key="3">
    <source>
        <dbReference type="EMBL" id="MFH5243602.1"/>
    </source>
</evidence>
<comment type="caution">
    <text evidence="2">The sequence shown here is derived from an EMBL/GenBank/DDBJ whole genome shotgun (WGS) entry which is preliminary data.</text>
</comment>
<organism evidence="2 6">
    <name type="scientific">Antrihabitans spumae</name>
    <dbReference type="NCBI Taxonomy" id="3373370"/>
    <lineage>
        <taxon>Bacteria</taxon>
        <taxon>Bacillati</taxon>
        <taxon>Actinomycetota</taxon>
        <taxon>Actinomycetes</taxon>
        <taxon>Mycobacteriales</taxon>
        <taxon>Nocardiaceae</taxon>
        <taxon>Antrihabitans</taxon>
    </lineage>
</organism>
<evidence type="ECO:0000313" key="6">
    <source>
        <dbReference type="Proteomes" id="UP001609219"/>
    </source>
</evidence>
<dbReference type="EMBL" id="JBIMSP010000028">
    <property type="protein sequence ID" value="MFH5243602.1"/>
    <property type="molecule type" value="Genomic_DNA"/>
</dbReference>
<accession>A0ABW7K1N9</accession>
<dbReference type="Pfam" id="PF21863">
    <property type="entry name" value="HTH_67"/>
    <property type="match status" value="1"/>
</dbReference>
<dbReference type="EMBL" id="JBIMSO010000070">
    <property type="protein sequence ID" value="MFH5211238.1"/>
    <property type="molecule type" value="Genomic_DNA"/>
</dbReference>
<gene>
    <name evidence="3" type="ORF">ACHIPV_17220</name>
    <name evidence="1" type="ORF">ACHIPZ_23960</name>
    <name evidence="2" type="ORF">ACHIRB_04830</name>
</gene>
<dbReference type="Proteomes" id="UP001609175">
    <property type="component" value="Unassembled WGS sequence"/>
</dbReference>
<evidence type="ECO:0000313" key="1">
    <source>
        <dbReference type="EMBL" id="MFH5211238.1"/>
    </source>
</evidence>